<dbReference type="OrthoDB" id="3265141at2"/>
<dbReference type="AlphaFoldDB" id="H5X858"/>
<dbReference type="PANTHER" id="PTHR43350:SF21">
    <property type="entry name" value="S-NITROSOMYCOTHIOL REDUCTASE MSCR"/>
    <property type="match status" value="1"/>
</dbReference>
<dbReference type="SUPFAM" id="SSF51735">
    <property type="entry name" value="NAD(P)-binding Rossmann-fold domains"/>
    <property type="match status" value="1"/>
</dbReference>
<dbReference type="FunFam" id="3.40.50.720:FF:000003">
    <property type="entry name" value="S-(hydroxymethyl)glutathione dehydrogenase"/>
    <property type="match status" value="1"/>
</dbReference>
<keyword evidence="4 6" id="KW-0862">Zinc</keyword>
<dbReference type="Proteomes" id="UP000004926">
    <property type="component" value="Chromosome"/>
</dbReference>
<dbReference type="InterPro" id="IPR011032">
    <property type="entry name" value="GroES-like_sf"/>
</dbReference>
<dbReference type="Gene3D" id="3.40.50.720">
    <property type="entry name" value="NAD(P)-binding Rossmann-like Domain"/>
    <property type="match status" value="1"/>
</dbReference>
<evidence type="ECO:0000313" key="9">
    <source>
        <dbReference type="Proteomes" id="UP000004926"/>
    </source>
</evidence>
<dbReference type="CDD" id="cd08279">
    <property type="entry name" value="Zn_ADH_class_III"/>
    <property type="match status" value="1"/>
</dbReference>
<dbReference type="PANTHER" id="PTHR43350">
    <property type="entry name" value="NAD-DEPENDENT ALCOHOL DEHYDROGENASE"/>
    <property type="match status" value="1"/>
</dbReference>
<dbReference type="PROSITE" id="PS00059">
    <property type="entry name" value="ADH_ZINC"/>
    <property type="match status" value="1"/>
</dbReference>
<evidence type="ECO:0000256" key="4">
    <source>
        <dbReference type="ARBA" id="ARBA00022833"/>
    </source>
</evidence>
<sequence length="362" mass="37250">MVKAVIVDEQGAPPRIADLELPAAGPNDVRVRVAATGVCHSDLSMVDGTLAPRFPLVLGHEAAGTVVEAGAAVTSVGPGDRVVLNWAPACRHCWFCLHGEPWLCSAVEGVASVPRGHLADGTQAHVCMGVGALAEEVVLPATAVVPLPETVPLDLAALLGCAVLTGIGAVRNTAGVRSGESVLVVGLGGIGLSAVLGARLAGAGPIVAVDVAREKEELALRAGATHFLLSEPKLARQVRGLTGGRGADHAFDCVGAPATIRSAWSSVRRGGSCTVVGIGRRDAEVTFNPLELFHFSRTLTSSVYGASDPSRDVALLAGQIELGRLDLSLLVTHRITPEAVGEAFRRMRAGEGARSLVEWAGR</sequence>
<evidence type="ECO:0000259" key="7">
    <source>
        <dbReference type="SMART" id="SM00829"/>
    </source>
</evidence>
<comment type="similarity">
    <text evidence="2 6">Belongs to the zinc-containing alcohol dehydrogenase family.</text>
</comment>
<keyword evidence="3 6" id="KW-0479">Metal-binding</keyword>
<dbReference type="Pfam" id="PF08240">
    <property type="entry name" value="ADH_N"/>
    <property type="match status" value="1"/>
</dbReference>
<dbReference type="eggNOG" id="COG1062">
    <property type="taxonomic scope" value="Bacteria"/>
</dbReference>
<dbReference type="SUPFAM" id="SSF50129">
    <property type="entry name" value="GroES-like"/>
    <property type="match status" value="1"/>
</dbReference>
<evidence type="ECO:0000256" key="5">
    <source>
        <dbReference type="ARBA" id="ARBA00023002"/>
    </source>
</evidence>
<comment type="cofactor">
    <cofactor evidence="1 6">
        <name>Zn(2+)</name>
        <dbReference type="ChEBI" id="CHEBI:29105"/>
    </cofactor>
</comment>
<organism evidence="8 9">
    <name type="scientific">Saccharomonospora marina XMU15</name>
    <dbReference type="NCBI Taxonomy" id="882083"/>
    <lineage>
        <taxon>Bacteria</taxon>
        <taxon>Bacillati</taxon>
        <taxon>Actinomycetota</taxon>
        <taxon>Actinomycetes</taxon>
        <taxon>Pseudonocardiales</taxon>
        <taxon>Pseudonocardiaceae</taxon>
        <taxon>Saccharomonospora</taxon>
    </lineage>
</organism>
<dbReference type="STRING" id="882083.SacmaDRAFT_5474"/>
<evidence type="ECO:0000256" key="2">
    <source>
        <dbReference type="ARBA" id="ARBA00008072"/>
    </source>
</evidence>
<evidence type="ECO:0000256" key="1">
    <source>
        <dbReference type="ARBA" id="ARBA00001947"/>
    </source>
</evidence>
<proteinExistence type="inferred from homology"/>
<dbReference type="InterPro" id="IPR013149">
    <property type="entry name" value="ADH-like_C"/>
</dbReference>
<dbReference type="GO" id="GO:0008270">
    <property type="term" value="F:zinc ion binding"/>
    <property type="evidence" value="ECO:0007669"/>
    <property type="project" value="InterPro"/>
</dbReference>
<accession>H5X858</accession>
<dbReference type="InterPro" id="IPR036291">
    <property type="entry name" value="NAD(P)-bd_dom_sf"/>
</dbReference>
<evidence type="ECO:0000313" key="8">
    <source>
        <dbReference type="EMBL" id="EHR53590.1"/>
    </source>
</evidence>
<dbReference type="HOGENOM" id="CLU_026673_11_2_11"/>
<dbReference type="InterPro" id="IPR013154">
    <property type="entry name" value="ADH-like_N"/>
</dbReference>
<dbReference type="InterPro" id="IPR002328">
    <property type="entry name" value="ADH_Zn_CS"/>
</dbReference>
<name>H5X858_9PSEU</name>
<dbReference type="Pfam" id="PF00107">
    <property type="entry name" value="ADH_zinc_N"/>
    <property type="match status" value="1"/>
</dbReference>
<feature type="domain" description="Enoyl reductase (ER)" evidence="7">
    <location>
        <begin position="11"/>
        <end position="357"/>
    </location>
</feature>
<dbReference type="EMBL" id="CM001439">
    <property type="protein sequence ID" value="EHR53590.1"/>
    <property type="molecule type" value="Genomic_DNA"/>
</dbReference>
<protein>
    <submittedName>
        <fullName evidence="8">Zn-dependent alcohol dehydrogenase, class III</fullName>
    </submittedName>
</protein>
<keyword evidence="9" id="KW-1185">Reference proteome</keyword>
<dbReference type="SMART" id="SM00829">
    <property type="entry name" value="PKS_ER"/>
    <property type="match status" value="1"/>
</dbReference>
<evidence type="ECO:0000256" key="6">
    <source>
        <dbReference type="RuleBase" id="RU361277"/>
    </source>
</evidence>
<gene>
    <name evidence="8" type="ORF">SacmaDRAFT_5474</name>
</gene>
<dbReference type="RefSeq" id="WP_009156964.1">
    <property type="nucleotide sequence ID" value="NZ_CM001439.1"/>
</dbReference>
<reference evidence="8 9" key="1">
    <citation type="journal article" date="2012" name="Stand. Genomic Sci.">
        <title>Genome sequence of the ocean sediment bacterium Saccharomonospora marina type strain (XMU15(T)).</title>
        <authorList>
            <person name="Klenk H.P."/>
            <person name="Lu M."/>
            <person name="Lucas S."/>
            <person name="Lapidus A."/>
            <person name="Copeland A."/>
            <person name="Pitluck S."/>
            <person name="Goodwin L.A."/>
            <person name="Han C."/>
            <person name="Tapia R."/>
            <person name="Brambilla E.M."/>
            <person name="Potter G."/>
            <person name="Land M."/>
            <person name="Ivanova N."/>
            <person name="Rohde M."/>
            <person name="Goker M."/>
            <person name="Detter J.C."/>
            <person name="Li W.J."/>
            <person name="Kyrpides N.C."/>
            <person name="Woyke T."/>
        </authorList>
    </citation>
    <scope>NUCLEOTIDE SEQUENCE [LARGE SCALE GENOMIC DNA]</scope>
    <source>
        <strain evidence="8 9">XMU15</strain>
    </source>
</reference>
<keyword evidence="5" id="KW-0560">Oxidoreductase</keyword>
<dbReference type="InterPro" id="IPR020843">
    <property type="entry name" value="ER"/>
</dbReference>
<evidence type="ECO:0000256" key="3">
    <source>
        <dbReference type="ARBA" id="ARBA00022723"/>
    </source>
</evidence>
<dbReference type="GO" id="GO:0016491">
    <property type="term" value="F:oxidoreductase activity"/>
    <property type="evidence" value="ECO:0007669"/>
    <property type="project" value="UniProtKB-KW"/>
</dbReference>
<dbReference type="Gene3D" id="3.90.180.10">
    <property type="entry name" value="Medium-chain alcohol dehydrogenases, catalytic domain"/>
    <property type="match status" value="1"/>
</dbReference>